<keyword evidence="2" id="KW-1185">Reference proteome</keyword>
<evidence type="ECO:0000313" key="1">
    <source>
        <dbReference type="EMBL" id="KAG6751962.1"/>
    </source>
</evidence>
<sequence length="131" mass="13978">MKDAVISTGGEMLIDAGEGYIEGRMDLESTDYPGTGANNHHDPKTPGKGIQTSVPPTLALVVFRNVPFHRKAARALSSFLILKYGRMNKVGGLVAEIPIVVGLCPVFGRPLLTGGDMRWFVGGDGADRRPS</sequence>
<accession>A0A8X7YLU0</accession>
<evidence type="ECO:0000313" key="2">
    <source>
        <dbReference type="Proteomes" id="UP000886885"/>
    </source>
</evidence>
<protein>
    <submittedName>
        <fullName evidence="1">Uncharacterized protein</fullName>
    </submittedName>
</protein>
<reference evidence="1" key="1">
    <citation type="journal article" date="2020" name="bioRxiv">
        <title>Hybrid origin of Populus tomentosa Carr. identified through genome sequencing and phylogenomic analysis.</title>
        <authorList>
            <person name="An X."/>
            <person name="Gao K."/>
            <person name="Chen Z."/>
            <person name="Li J."/>
            <person name="Yang X."/>
            <person name="Yang X."/>
            <person name="Zhou J."/>
            <person name="Guo T."/>
            <person name="Zhao T."/>
            <person name="Huang S."/>
            <person name="Miao D."/>
            <person name="Khan W.U."/>
            <person name="Rao P."/>
            <person name="Ye M."/>
            <person name="Lei B."/>
            <person name="Liao W."/>
            <person name="Wang J."/>
            <person name="Ji L."/>
            <person name="Li Y."/>
            <person name="Guo B."/>
            <person name="Mustafa N.S."/>
            <person name="Li S."/>
            <person name="Yun Q."/>
            <person name="Keller S.R."/>
            <person name="Mao J."/>
            <person name="Zhang R."/>
            <person name="Strauss S.H."/>
        </authorList>
    </citation>
    <scope>NUCLEOTIDE SEQUENCE</scope>
    <source>
        <strain evidence="1">GM15</strain>
        <tissue evidence="1">Leaf</tissue>
    </source>
</reference>
<proteinExistence type="predicted"/>
<dbReference type="AlphaFoldDB" id="A0A8X7YLU0"/>
<organism evidence="1 2">
    <name type="scientific">Populus tomentosa</name>
    <name type="common">Chinese white poplar</name>
    <dbReference type="NCBI Taxonomy" id="118781"/>
    <lineage>
        <taxon>Eukaryota</taxon>
        <taxon>Viridiplantae</taxon>
        <taxon>Streptophyta</taxon>
        <taxon>Embryophyta</taxon>
        <taxon>Tracheophyta</taxon>
        <taxon>Spermatophyta</taxon>
        <taxon>Magnoliopsida</taxon>
        <taxon>eudicotyledons</taxon>
        <taxon>Gunneridae</taxon>
        <taxon>Pentapetalae</taxon>
        <taxon>rosids</taxon>
        <taxon>fabids</taxon>
        <taxon>Malpighiales</taxon>
        <taxon>Salicaceae</taxon>
        <taxon>Saliceae</taxon>
        <taxon>Populus</taxon>
    </lineage>
</organism>
<dbReference type="OrthoDB" id="693939at2759"/>
<name>A0A8X7YLU0_POPTO</name>
<dbReference type="EMBL" id="JAAWWB010000025">
    <property type="protein sequence ID" value="KAG6751962.1"/>
    <property type="molecule type" value="Genomic_DNA"/>
</dbReference>
<dbReference type="PANTHER" id="PTHR33474">
    <property type="entry name" value="TRANSMEMBRANE PROTEIN"/>
    <property type="match status" value="1"/>
</dbReference>
<dbReference type="Proteomes" id="UP000886885">
    <property type="component" value="Chromosome 13A"/>
</dbReference>
<dbReference type="PANTHER" id="PTHR33474:SF28">
    <property type="entry name" value="OS01G0815400 PROTEIN"/>
    <property type="match status" value="1"/>
</dbReference>
<gene>
    <name evidence="1" type="ORF">POTOM_044177</name>
</gene>
<comment type="caution">
    <text evidence="1">The sequence shown here is derived from an EMBL/GenBank/DDBJ whole genome shotgun (WGS) entry which is preliminary data.</text>
</comment>